<evidence type="ECO:0000256" key="2">
    <source>
        <dbReference type="ARBA" id="ARBA00009298"/>
    </source>
</evidence>
<comment type="subcellular location">
    <subcellularLocation>
        <location evidence="7">Cell inner membrane</location>
        <topology evidence="7">Multi-pass membrane protein</topology>
    </subcellularLocation>
    <subcellularLocation>
        <location evidence="1">Cell membrane</location>
        <topology evidence="1">Multi-pass membrane protein</topology>
    </subcellularLocation>
</comment>
<evidence type="ECO:0000256" key="4">
    <source>
        <dbReference type="ARBA" id="ARBA00022692"/>
    </source>
</evidence>
<proteinExistence type="inferred from homology"/>
<keyword evidence="4 7" id="KW-0812">Transmembrane</keyword>
<organism evidence="9 10">
    <name type="scientific">Amphritea atlantica</name>
    <dbReference type="NCBI Taxonomy" id="355243"/>
    <lineage>
        <taxon>Bacteria</taxon>
        <taxon>Pseudomonadati</taxon>
        <taxon>Pseudomonadota</taxon>
        <taxon>Gammaproteobacteria</taxon>
        <taxon>Oceanospirillales</taxon>
        <taxon>Oceanospirillaceae</taxon>
        <taxon>Amphritea</taxon>
    </lineage>
</organism>
<protein>
    <recommendedName>
        <fullName evidence="7">Protein MgtC</fullName>
    </recommendedName>
</protein>
<feature type="transmembrane region" description="Helical" evidence="7">
    <location>
        <begin position="101"/>
        <end position="121"/>
    </location>
</feature>
<evidence type="ECO:0000256" key="5">
    <source>
        <dbReference type="ARBA" id="ARBA00022989"/>
    </source>
</evidence>
<keyword evidence="7" id="KW-0997">Cell inner membrane</keyword>
<comment type="similarity">
    <text evidence="2 7">Belongs to the MgtC/SapB family.</text>
</comment>
<name>A0A1H9EV49_9GAMM</name>
<keyword evidence="10" id="KW-1185">Reference proteome</keyword>
<evidence type="ECO:0000256" key="3">
    <source>
        <dbReference type="ARBA" id="ARBA00022475"/>
    </source>
</evidence>
<accession>A0A1H9EV49</accession>
<dbReference type="Proteomes" id="UP000198749">
    <property type="component" value="Unassembled WGS sequence"/>
</dbReference>
<sequence>MSTMALSTDLAAWINIAPYHWSAIGTALFCGAVIGCERQIRGKPVGIRTSALITVGTYLFLASALLLQGETSDPTRVLGQVVTGIGFLGAGVMLSKHGAVIGVTSAAAIWILAALGVLISMGHLLPAIKLSLLVVLILCGVEFIENRLRVLTRGVHQKIDQTLGRSGRTKL</sequence>
<keyword evidence="3" id="KW-1003">Cell membrane</keyword>
<dbReference type="Pfam" id="PF02308">
    <property type="entry name" value="MgtC"/>
    <property type="match status" value="1"/>
</dbReference>
<reference evidence="10" key="1">
    <citation type="submission" date="2016-10" db="EMBL/GenBank/DDBJ databases">
        <authorList>
            <person name="Varghese N."/>
            <person name="Submissions S."/>
        </authorList>
    </citation>
    <scope>NUCLEOTIDE SEQUENCE [LARGE SCALE GENOMIC DNA]</scope>
    <source>
        <strain evidence="10">DSM 18887</strain>
    </source>
</reference>
<keyword evidence="6 7" id="KW-0472">Membrane</keyword>
<evidence type="ECO:0000313" key="9">
    <source>
        <dbReference type="EMBL" id="SEQ29626.1"/>
    </source>
</evidence>
<dbReference type="PANTHER" id="PTHR33778:SF1">
    <property type="entry name" value="MAGNESIUM TRANSPORTER YHID-RELATED"/>
    <property type="match status" value="1"/>
</dbReference>
<dbReference type="EMBL" id="FOGB01000002">
    <property type="protein sequence ID" value="SEQ29626.1"/>
    <property type="molecule type" value="Genomic_DNA"/>
</dbReference>
<dbReference type="InterPro" id="IPR049177">
    <property type="entry name" value="MgtC_SapB_SrpB_YhiD_N"/>
</dbReference>
<dbReference type="AlphaFoldDB" id="A0A1H9EV49"/>
<feature type="transmembrane region" description="Helical" evidence="7">
    <location>
        <begin position="12"/>
        <end position="34"/>
    </location>
</feature>
<keyword evidence="5 7" id="KW-1133">Transmembrane helix</keyword>
<dbReference type="InterPro" id="IPR003416">
    <property type="entry name" value="MgtC/SapB/SrpB/YhiD_fam"/>
</dbReference>
<evidence type="ECO:0000256" key="7">
    <source>
        <dbReference type="RuleBase" id="RU365041"/>
    </source>
</evidence>
<evidence type="ECO:0000256" key="6">
    <source>
        <dbReference type="ARBA" id="ARBA00023136"/>
    </source>
</evidence>
<feature type="transmembrane region" description="Helical" evidence="7">
    <location>
        <begin position="46"/>
        <end position="65"/>
    </location>
</feature>
<dbReference type="PRINTS" id="PR01837">
    <property type="entry name" value="MGTCSAPBPROT"/>
</dbReference>
<gene>
    <name evidence="9" type="ORF">SAMN03080615_01092</name>
</gene>
<feature type="domain" description="MgtC/SapB/SrpB/YhiD N-terminal" evidence="8">
    <location>
        <begin position="25"/>
        <end position="146"/>
    </location>
</feature>
<evidence type="ECO:0000256" key="1">
    <source>
        <dbReference type="ARBA" id="ARBA00004651"/>
    </source>
</evidence>
<evidence type="ECO:0000313" key="10">
    <source>
        <dbReference type="Proteomes" id="UP000198749"/>
    </source>
</evidence>
<dbReference type="GO" id="GO:0005886">
    <property type="term" value="C:plasma membrane"/>
    <property type="evidence" value="ECO:0007669"/>
    <property type="project" value="UniProtKB-SubCell"/>
</dbReference>
<feature type="transmembrane region" description="Helical" evidence="7">
    <location>
        <begin position="77"/>
        <end position="94"/>
    </location>
</feature>
<feature type="transmembrane region" description="Helical" evidence="7">
    <location>
        <begin position="127"/>
        <end position="144"/>
    </location>
</feature>
<dbReference type="STRING" id="355243.SAMN03080615_01092"/>
<evidence type="ECO:0000259" key="8">
    <source>
        <dbReference type="Pfam" id="PF02308"/>
    </source>
</evidence>
<dbReference type="PANTHER" id="PTHR33778">
    <property type="entry name" value="PROTEIN MGTC"/>
    <property type="match status" value="1"/>
</dbReference>